<reference evidence="3 4" key="1">
    <citation type="submission" date="2022-10" db="EMBL/GenBank/DDBJ databases">
        <title>The complete genomes of actinobacterial strains from the NBC collection.</title>
        <authorList>
            <person name="Joergensen T.S."/>
            <person name="Alvarez Arevalo M."/>
            <person name="Sterndorff E.B."/>
            <person name="Faurdal D."/>
            <person name="Vuksanovic O."/>
            <person name="Mourched A.-S."/>
            <person name="Charusanti P."/>
            <person name="Shaw S."/>
            <person name="Blin K."/>
            <person name="Weber T."/>
        </authorList>
    </citation>
    <scope>NUCLEOTIDE SEQUENCE [LARGE SCALE GENOMIC DNA]</scope>
    <source>
        <strain evidence="3 4">NBC 01774</strain>
    </source>
</reference>
<keyword evidence="4" id="KW-1185">Reference proteome</keyword>
<feature type="transmembrane region" description="Helical" evidence="1">
    <location>
        <begin position="97"/>
        <end position="114"/>
    </location>
</feature>
<evidence type="ECO:0000256" key="1">
    <source>
        <dbReference type="SAM" id="Phobius"/>
    </source>
</evidence>
<feature type="transmembrane region" description="Helical" evidence="1">
    <location>
        <begin position="12"/>
        <end position="34"/>
    </location>
</feature>
<dbReference type="InterPro" id="IPR025565">
    <property type="entry name" value="DUF4328"/>
</dbReference>
<dbReference type="EMBL" id="CP109106">
    <property type="protein sequence ID" value="WSB68263.1"/>
    <property type="molecule type" value="Genomic_DNA"/>
</dbReference>
<keyword evidence="1" id="KW-1133">Transmembrane helix</keyword>
<feature type="transmembrane region" description="Helical" evidence="1">
    <location>
        <begin position="177"/>
        <end position="196"/>
    </location>
</feature>
<protein>
    <submittedName>
        <fullName evidence="3">DUF4328 domain-containing protein</fullName>
    </submittedName>
</protein>
<evidence type="ECO:0000313" key="4">
    <source>
        <dbReference type="Proteomes" id="UP001344251"/>
    </source>
</evidence>
<feature type="transmembrane region" description="Helical" evidence="1">
    <location>
        <begin position="54"/>
        <end position="77"/>
    </location>
</feature>
<keyword evidence="1" id="KW-0472">Membrane</keyword>
<name>A0ABZ1FD10_9ACTN</name>
<sequence>MVRSPNGLANAVTVLLALVIAVDVFAVHAGLNIHALLGNLLSTTRHELAQGDDLYGLSGTLQLVCTLATAAVFIVWFHRVRVNAEGFARDVCTMHRAWAVGAWFVPIGNLWLPYRFAKEVWDASAQSTAGGAWREVSHRRVTAWWTTWIAALAVDRVGASLYKNAETPQALQQATSVVMLSDLLDIAAAALGILFVRKLSRMQQANPGS</sequence>
<organism evidence="3 4">
    <name type="scientific">Streptomyces decoyicus</name>
    <dbReference type="NCBI Taxonomy" id="249567"/>
    <lineage>
        <taxon>Bacteria</taxon>
        <taxon>Bacillati</taxon>
        <taxon>Actinomycetota</taxon>
        <taxon>Actinomycetes</taxon>
        <taxon>Kitasatosporales</taxon>
        <taxon>Streptomycetaceae</taxon>
        <taxon>Streptomyces</taxon>
    </lineage>
</organism>
<feature type="domain" description="DUF4328" evidence="2">
    <location>
        <begin position="46"/>
        <end position="200"/>
    </location>
</feature>
<evidence type="ECO:0000313" key="3">
    <source>
        <dbReference type="EMBL" id="WSB68263.1"/>
    </source>
</evidence>
<dbReference type="RefSeq" id="WP_326617716.1">
    <property type="nucleotide sequence ID" value="NZ_CP109106.1"/>
</dbReference>
<gene>
    <name evidence="3" type="ORF">OG863_10030</name>
</gene>
<keyword evidence="1" id="KW-0812">Transmembrane</keyword>
<accession>A0ABZ1FD10</accession>
<dbReference type="Proteomes" id="UP001344251">
    <property type="component" value="Chromosome"/>
</dbReference>
<proteinExistence type="predicted"/>
<dbReference type="Pfam" id="PF14219">
    <property type="entry name" value="DUF4328"/>
    <property type="match status" value="1"/>
</dbReference>
<evidence type="ECO:0000259" key="2">
    <source>
        <dbReference type="Pfam" id="PF14219"/>
    </source>
</evidence>